<keyword evidence="5" id="KW-0406">Ion transport</keyword>
<comment type="similarity">
    <text evidence="5">Belongs to the copper transporter (Ctr) (TC 1.A.56) family. SLC31A subfamily.</text>
</comment>
<comment type="subcellular location">
    <subcellularLocation>
        <location evidence="1 5">Membrane</location>
        <topology evidence="1 5">Multi-pass membrane protein</topology>
    </subcellularLocation>
</comment>
<name>A0ABR1J7V8_9AGAR</name>
<keyword evidence="8" id="KW-1185">Reference proteome</keyword>
<dbReference type="Proteomes" id="UP001498398">
    <property type="component" value="Unassembled WGS sequence"/>
</dbReference>
<dbReference type="EMBL" id="JBANRG010000035">
    <property type="protein sequence ID" value="KAK7449775.1"/>
    <property type="molecule type" value="Genomic_DNA"/>
</dbReference>
<evidence type="ECO:0000313" key="7">
    <source>
        <dbReference type="EMBL" id="KAK7449775.1"/>
    </source>
</evidence>
<keyword evidence="3 5" id="KW-1133">Transmembrane helix</keyword>
<keyword evidence="5" id="KW-0186">Copper</keyword>
<keyword evidence="5" id="KW-0187">Copper transport</keyword>
<keyword evidence="4 5" id="KW-0472">Membrane</keyword>
<protein>
    <recommendedName>
        <fullName evidence="5">Copper transport protein</fullName>
    </recommendedName>
</protein>
<keyword evidence="2 5" id="KW-0812">Transmembrane</keyword>
<comment type="caution">
    <text evidence="7">The sequence shown here is derived from an EMBL/GenBank/DDBJ whole genome shotgun (WGS) entry which is preliminary data.</text>
</comment>
<evidence type="ECO:0000256" key="5">
    <source>
        <dbReference type="RuleBase" id="RU367022"/>
    </source>
</evidence>
<dbReference type="InterPro" id="IPR007274">
    <property type="entry name" value="Cop_transporter"/>
</dbReference>
<evidence type="ECO:0000256" key="1">
    <source>
        <dbReference type="ARBA" id="ARBA00004141"/>
    </source>
</evidence>
<keyword evidence="5" id="KW-0813">Transport</keyword>
<feature type="transmembrane region" description="Helical" evidence="5">
    <location>
        <begin position="62"/>
        <end position="82"/>
    </location>
</feature>
<proteinExistence type="inferred from homology"/>
<dbReference type="PANTHER" id="PTHR12483">
    <property type="entry name" value="SOLUTE CARRIER FAMILY 31 COPPER TRANSPORTERS"/>
    <property type="match status" value="1"/>
</dbReference>
<gene>
    <name evidence="7" type="ORF">VKT23_013250</name>
</gene>
<reference evidence="7 8" key="1">
    <citation type="submission" date="2024-01" db="EMBL/GenBank/DDBJ databases">
        <title>A draft genome for the cacao thread blight pathogen Marasmiellus scandens.</title>
        <authorList>
            <person name="Baruah I.K."/>
            <person name="Leung J."/>
            <person name="Bukari Y."/>
            <person name="Amoako-Attah I."/>
            <person name="Meinhardt L.W."/>
            <person name="Bailey B.A."/>
            <person name="Cohen S.P."/>
        </authorList>
    </citation>
    <scope>NUCLEOTIDE SEQUENCE [LARGE SCALE GENOMIC DNA]</scope>
    <source>
        <strain evidence="7 8">GH-19</strain>
    </source>
</reference>
<accession>A0ABR1J7V8</accession>
<evidence type="ECO:0000256" key="6">
    <source>
        <dbReference type="SAM" id="MobiDB-lite"/>
    </source>
</evidence>
<organism evidence="7 8">
    <name type="scientific">Marasmiellus scandens</name>
    <dbReference type="NCBI Taxonomy" id="2682957"/>
    <lineage>
        <taxon>Eukaryota</taxon>
        <taxon>Fungi</taxon>
        <taxon>Dikarya</taxon>
        <taxon>Basidiomycota</taxon>
        <taxon>Agaricomycotina</taxon>
        <taxon>Agaricomycetes</taxon>
        <taxon>Agaricomycetidae</taxon>
        <taxon>Agaricales</taxon>
        <taxon>Marasmiineae</taxon>
        <taxon>Omphalotaceae</taxon>
        <taxon>Marasmiellus</taxon>
    </lineage>
</organism>
<feature type="region of interest" description="Disordered" evidence="6">
    <location>
        <begin position="1"/>
        <end position="30"/>
    </location>
</feature>
<feature type="compositionally biased region" description="Low complexity" evidence="6">
    <location>
        <begin position="9"/>
        <end position="30"/>
    </location>
</feature>
<feature type="transmembrane region" description="Helical" evidence="5">
    <location>
        <begin position="152"/>
        <end position="177"/>
    </location>
</feature>
<evidence type="ECO:0000313" key="8">
    <source>
        <dbReference type="Proteomes" id="UP001498398"/>
    </source>
</evidence>
<sequence length="189" mass="20532">MAFLDLHGDSSSSMDMSDMDMSGSSNSTDSSSSSVSMMMMVPYLHFTPGDNLFFDTVAPSSAGAIFAACLILFVLAILDRYVRAARRGLERRFALRSSQLLVNYPTTFQIENSGGKQPLPAAESIPPQPVSSKFILSHDLSRGVMTGFELTLHYLLMLAVMTFNAAYIISVILGAVVGEIAFGRLHRGY</sequence>
<evidence type="ECO:0000256" key="3">
    <source>
        <dbReference type="ARBA" id="ARBA00022989"/>
    </source>
</evidence>
<dbReference type="Pfam" id="PF04145">
    <property type="entry name" value="Ctr"/>
    <property type="match status" value="1"/>
</dbReference>
<evidence type="ECO:0000256" key="2">
    <source>
        <dbReference type="ARBA" id="ARBA00022692"/>
    </source>
</evidence>
<dbReference type="PANTHER" id="PTHR12483:SF27">
    <property type="entry name" value="COPPER TRANSPORT PROTEIN CTR1"/>
    <property type="match status" value="1"/>
</dbReference>
<evidence type="ECO:0000256" key="4">
    <source>
        <dbReference type="ARBA" id="ARBA00023136"/>
    </source>
</evidence>